<reference evidence="2" key="2">
    <citation type="submission" date="2015-01" db="EMBL/GenBank/DDBJ databases">
        <title>Evolutionary Origins and Diversification of the Mycorrhizal Mutualists.</title>
        <authorList>
            <consortium name="DOE Joint Genome Institute"/>
            <consortium name="Mycorrhizal Genomics Consortium"/>
            <person name="Kohler A."/>
            <person name="Kuo A."/>
            <person name="Nagy L.G."/>
            <person name="Floudas D."/>
            <person name="Copeland A."/>
            <person name="Barry K.W."/>
            <person name="Cichocki N."/>
            <person name="Veneault-Fourrey C."/>
            <person name="LaButti K."/>
            <person name="Lindquist E.A."/>
            <person name="Lipzen A."/>
            <person name="Lundell T."/>
            <person name="Morin E."/>
            <person name="Murat C."/>
            <person name="Riley R."/>
            <person name="Ohm R."/>
            <person name="Sun H."/>
            <person name="Tunlid A."/>
            <person name="Henrissat B."/>
            <person name="Grigoriev I.V."/>
            <person name="Hibbett D.S."/>
            <person name="Martin F."/>
        </authorList>
    </citation>
    <scope>NUCLEOTIDE SEQUENCE [LARGE SCALE GENOMIC DNA]</scope>
    <source>
        <strain evidence="2">ATCC 200175</strain>
    </source>
</reference>
<protein>
    <recommendedName>
        <fullName evidence="3">F-box domain-containing protein</fullName>
    </recommendedName>
</protein>
<dbReference type="OrthoDB" id="3543113at2759"/>
<reference evidence="1 2" key="1">
    <citation type="submission" date="2014-06" db="EMBL/GenBank/DDBJ databases">
        <authorList>
            <consortium name="DOE Joint Genome Institute"/>
            <person name="Kuo A."/>
            <person name="Kohler A."/>
            <person name="Nagy L.G."/>
            <person name="Floudas D."/>
            <person name="Copeland A."/>
            <person name="Barry K.W."/>
            <person name="Cichocki N."/>
            <person name="Veneault-Fourrey C."/>
            <person name="LaButti K."/>
            <person name="Lindquist E.A."/>
            <person name="Lipzen A."/>
            <person name="Lundell T."/>
            <person name="Morin E."/>
            <person name="Murat C."/>
            <person name="Sun H."/>
            <person name="Tunlid A."/>
            <person name="Henrissat B."/>
            <person name="Grigoriev I.V."/>
            <person name="Hibbett D.S."/>
            <person name="Martin F."/>
            <person name="Nordberg H.P."/>
            <person name="Cantor M.N."/>
            <person name="Hua S.X."/>
        </authorList>
    </citation>
    <scope>NUCLEOTIDE SEQUENCE [LARGE SCALE GENOMIC DNA]</scope>
    <source>
        <strain evidence="1 2">ATCC 200175</strain>
    </source>
</reference>
<sequence length="141" mass="15748">MAKAWPMLENLSICNYLSIPSEATLNGLASFSKHCPKLATLRLRLDAREVPTPADTTHVSRDEAHEGDRTAVLLHLDVAAEILDPTGVASFLLNLFPRIVFEMDHSAETRHRVLWQSVVNIIEGTQRQKLDVPRVITSWGP</sequence>
<dbReference type="Proteomes" id="UP000053647">
    <property type="component" value="Unassembled WGS sequence"/>
</dbReference>
<keyword evidence="2" id="KW-1185">Reference proteome</keyword>
<evidence type="ECO:0000313" key="2">
    <source>
        <dbReference type="Proteomes" id="UP000053647"/>
    </source>
</evidence>
<dbReference type="EMBL" id="KN819566">
    <property type="protein sequence ID" value="KIJ08725.1"/>
    <property type="molecule type" value="Genomic_DNA"/>
</dbReference>
<dbReference type="AlphaFoldDB" id="A0A0C9SZK6"/>
<name>A0A0C9SZK6_PAXIN</name>
<evidence type="ECO:0008006" key="3">
    <source>
        <dbReference type="Google" id="ProtNLM"/>
    </source>
</evidence>
<gene>
    <name evidence="1" type="ORF">PAXINDRAFT_18152</name>
</gene>
<evidence type="ECO:0000313" key="1">
    <source>
        <dbReference type="EMBL" id="KIJ08725.1"/>
    </source>
</evidence>
<dbReference type="HOGENOM" id="CLU_126686_0_0_1"/>
<organism evidence="1 2">
    <name type="scientific">Paxillus involutus ATCC 200175</name>
    <dbReference type="NCBI Taxonomy" id="664439"/>
    <lineage>
        <taxon>Eukaryota</taxon>
        <taxon>Fungi</taxon>
        <taxon>Dikarya</taxon>
        <taxon>Basidiomycota</taxon>
        <taxon>Agaricomycotina</taxon>
        <taxon>Agaricomycetes</taxon>
        <taxon>Agaricomycetidae</taxon>
        <taxon>Boletales</taxon>
        <taxon>Paxilineae</taxon>
        <taxon>Paxillaceae</taxon>
        <taxon>Paxillus</taxon>
    </lineage>
</organism>
<accession>A0A0C9SZK6</accession>
<proteinExistence type="predicted"/>